<dbReference type="Proteomes" id="UP001054252">
    <property type="component" value="Unassembled WGS sequence"/>
</dbReference>
<comment type="cofactor">
    <cofactor evidence="1">
        <name>Mg(2+)</name>
        <dbReference type="ChEBI" id="CHEBI:18420"/>
    </cofactor>
</comment>
<dbReference type="GO" id="GO:0016887">
    <property type="term" value="F:ATP hydrolysis activity"/>
    <property type="evidence" value="ECO:0007669"/>
    <property type="project" value="InterPro"/>
</dbReference>
<dbReference type="Pfam" id="PF25568">
    <property type="entry name" value="AAA_lid_At3g28540"/>
    <property type="match status" value="1"/>
</dbReference>
<keyword evidence="5" id="KW-0460">Magnesium</keyword>
<evidence type="ECO:0000256" key="5">
    <source>
        <dbReference type="ARBA" id="ARBA00022842"/>
    </source>
</evidence>
<dbReference type="Pfam" id="PF14363">
    <property type="entry name" value="AAA_assoc"/>
    <property type="match status" value="1"/>
</dbReference>
<dbReference type="InterPro" id="IPR003959">
    <property type="entry name" value="ATPase_AAA_core"/>
</dbReference>
<keyword evidence="4" id="KW-0067">ATP-binding</keyword>
<dbReference type="Gene3D" id="6.10.280.40">
    <property type="match status" value="1"/>
</dbReference>
<protein>
    <recommendedName>
        <fullName evidence="8">AAA+ ATPase domain-containing protein</fullName>
    </recommendedName>
</protein>
<evidence type="ECO:0000256" key="1">
    <source>
        <dbReference type="ARBA" id="ARBA00001946"/>
    </source>
</evidence>
<evidence type="ECO:0000256" key="4">
    <source>
        <dbReference type="ARBA" id="ARBA00022840"/>
    </source>
</evidence>
<feature type="domain" description="AAA+ ATPase" evidence="8">
    <location>
        <begin position="233"/>
        <end position="368"/>
    </location>
</feature>
<dbReference type="InterPro" id="IPR027417">
    <property type="entry name" value="P-loop_NTPase"/>
</dbReference>
<name>A0AAV5LXR2_9ROSI</name>
<dbReference type="InterPro" id="IPR050747">
    <property type="entry name" value="Mitochondrial_chaperone_BCS1"/>
</dbReference>
<evidence type="ECO:0000313" key="9">
    <source>
        <dbReference type="EMBL" id="GKV41589.1"/>
    </source>
</evidence>
<dbReference type="InterPro" id="IPR058017">
    <property type="entry name" value="At3g28540-like_C"/>
</dbReference>
<proteinExistence type="inferred from homology"/>
<feature type="compositionally biased region" description="Basic and acidic residues" evidence="7">
    <location>
        <begin position="449"/>
        <end position="462"/>
    </location>
</feature>
<feature type="region of interest" description="Disordered" evidence="7">
    <location>
        <begin position="448"/>
        <end position="488"/>
    </location>
</feature>
<reference evidence="9 10" key="1">
    <citation type="journal article" date="2021" name="Commun. Biol.">
        <title>The genome of Shorea leprosula (Dipterocarpaceae) highlights the ecological relevance of drought in aseasonal tropical rainforests.</title>
        <authorList>
            <person name="Ng K.K.S."/>
            <person name="Kobayashi M.J."/>
            <person name="Fawcett J.A."/>
            <person name="Hatakeyama M."/>
            <person name="Paape T."/>
            <person name="Ng C.H."/>
            <person name="Ang C.C."/>
            <person name="Tnah L.H."/>
            <person name="Lee C.T."/>
            <person name="Nishiyama T."/>
            <person name="Sese J."/>
            <person name="O'Brien M.J."/>
            <person name="Copetti D."/>
            <person name="Mohd Noor M.I."/>
            <person name="Ong R.C."/>
            <person name="Putra M."/>
            <person name="Sireger I.Z."/>
            <person name="Indrioko S."/>
            <person name="Kosugi Y."/>
            <person name="Izuno A."/>
            <person name="Isagi Y."/>
            <person name="Lee S.L."/>
            <person name="Shimizu K.K."/>
        </authorList>
    </citation>
    <scope>NUCLEOTIDE SEQUENCE [LARGE SCALE GENOMIC DNA]</scope>
    <source>
        <strain evidence="9">214</strain>
    </source>
</reference>
<dbReference type="PANTHER" id="PTHR23070">
    <property type="entry name" value="BCS1 AAA-TYPE ATPASE"/>
    <property type="match status" value="1"/>
</dbReference>
<dbReference type="EMBL" id="BPVZ01000150">
    <property type="protein sequence ID" value="GKV41589.1"/>
    <property type="molecule type" value="Genomic_DNA"/>
</dbReference>
<comment type="similarity">
    <text evidence="2">Belongs to the AAA ATPase family. BCS1 subfamily.</text>
</comment>
<sequence length="488" mass="56243">MFNIASKVLSTCASLGGTLMLLRFIPRELIPEQLRSDLFSFSHYLFTLASSNLTFVIDESSEMSSNEIYRAAHLYLATNTNLKKRRLRISKTEGQKNFAFSIEKDEVIVDIFRGIQLKWRYNCIEPREQYSAEKKSFELSFNRKFYDRVVDCYLPYVLARAKQIKEGCGPIKIYTRACPRSDHDTSFWRSMILAHPATFDTVAMEPDLKKMIIDDLERFVSREKFYKKVGKARKRGYLLSGPPGTGKSTLIAAMANYLKFDIYDLELASIYSNSDLRKALLSTTNRSILVIEDIDCSIQVQDRENRLEYDNSNRRLTLSGILNFIDGLWSSCGDEKIIVLTTNHKDRLDPALLRPGRMDLHINLSYCTVDAFRILASNYLGISNRDHPLFGEIESLIQSTEVTPAEVAEQLMRIESIDLALQGLVNFLKHKRSKCEKIEEEVAEIEEANSLKRDNEEKDISVRRKRRRGIRDSNTKTARRRMDQGLTE</sequence>
<evidence type="ECO:0000256" key="7">
    <source>
        <dbReference type="SAM" id="MobiDB-lite"/>
    </source>
</evidence>
<dbReference type="SUPFAM" id="SSF52540">
    <property type="entry name" value="P-loop containing nucleoside triphosphate hydrolases"/>
    <property type="match status" value="1"/>
</dbReference>
<keyword evidence="3" id="KW-0378">Hydrolase</keyword>
<dbReference type="InterPro" id="IPR003593">
    <property type="entry name" value="AAA+_ATPase"/>
</dbReference>
<comment type="caution">
    <text evidence="9">The sequence shown here is derived from an EMBL/GenBank/DDBJ whole genome shotgun (WGS) entry which is preliminary data.</text>
</comment>
<gene>
    <name evidence="9" type="ORF">SLEP1_g49095</name>
</gene>
<dbReference type="GO" id="GO:0005524">
    <property type="term" value="F:ATP binding"/>
    <property type="evidence" value="ECO:0007669"/>
    <property type="project" value="UniProtKB-KW"/>
</dbReference>
<keyword evidence="4" id="KW-0547">Nucleotide-binding</keyword>
<dbReference type="GO" id="GO:0006950">
    <property type="term" value="P:response to stress"/>
    <property type="evidence" value="ECO:0007669"/>
    <property type="project" value="UniProtKB-ARBA"/>
</dbReference>
<evidence type="ECO:0000256" key="3">
    <source>
        <dbReference type="ARBA" id="ARBA00022801"/>
    </source>
</evidence>
<organism evidence="9 10">
    <name type="scientific">Rubroshorea leprosula</name>
    <dbReference type="NCBI Taxonomy" id="152421"/>
    <lineage>
        <taxon>Eukaryota</taxon>
        <taxon>Viridiplantae</taxon>
        <taxon>Streptophyta</taxon>
        <taxon>Embryophyta</taxon>
        <taxon>Tracheophyta</taxon>
        <taxon>Spermatophyta</taxon>
        <taxon>Magnoliopsida</taxon>
        <taxon>eudicotyledons</taxon>
        <taxon>Gunneridae</taxon>
        <taxon>Pentapetalae</taxon>
        <taxon>rosids</taxon>
        <taxon>malvids</taxon>
        <taxon>Malvales</taxon>
        <taxon>Dipterocarpaceae</taxon>
        <taxon>Rubroshorea</taxon>
    </lineage>
</organism>
<evidence type="ECO:0000256" key="6">
    <source>
        <dbReference type="ARBA" id="ARBA00049360"/>
    </source>
</evidence>
<keyword evidence="10" id="KW-1185">Reference proteome</keyword>
<dbReference type="CDD" id="cd19510">
    <property type="entry name" value="RecA-like_BCS1"/>
    <property type="match status" value="1"/>
</dbReference>
<evidence type="ECO:0000256" key="2">
    <source>
        <dbReference type="ARBA" id="ARBA00007448"/>
    </source>
</evidence>
<dbReference type="Gene3D" id="3.40.50.300">
    <property type="entry name" value="P-loop containing nucleotide triphosphate hydrolases"/>
    <property type="match status" value="1"/>
</dbReference>
<dbReference type="SMART" id="SM00382">
    <property type="entry name" value="AAA"/>
    <property type="match status" value="1"/>
</dbReference>
<evidence type="ECO:0000259" key="8">
    <source>
        <dbReference type="SMART" id="SM00382"/>
    </source>
</evidence>
<dbReference type="InterPro" id="IPR025753">
    <property type="entry name" value="AAA_N_dom"/>
</dbReference>
<dbReference type="AlphaFoldDB" id="A0AAV5LXR2"/>
<evidence type="ECO:0000313" key="10">
    <source>
        <dbReference type="Proteomes" id="UP001054252"/>
    </source>
</evidence>
<comment type="catalytic activity">
    <reaction evidence="6">
        <text>ATP + H2O = ADP + phosphate + H(+)</text>
        <dbReference type="Rhea" id="RHEA:13065"/>
        <dbReference type="ChEBI" id="CHEBI:15377"/>
        <dbReference type="ChEBI" id="CHEBI:15378"/>
        <dbReference type="ChEBI" id="CHEBI:30616"/>
        <dbReference type="ChEBI" id="CHEBI:43474"/>
        <dbReference type="ChEBI" id="CHEBI:456216"/>
    </reaction>
</comment>
<dbReference type="Pfam" id="PF00004">
    <property type="entry name" value="AAA"/>
    <property type="match status" value="1"/>
</dbReference>
<accession>A0AAV5LXR2</accession>